<organism evidence="2 3">
    <name type="scientific">Candidatus Daviesbacteria bacterium GW2011_GWA2_40_9</name>
    <dbReference type="NCBI Taxonomy" id="1618424"/>
    <lineage>
        <taxon>Bacteria</taxon>
        <taxon>Candidatus Daviesiibacteriota</taxon>
    </lineage>
</organism>
<dbReference type="AlphaFoldDB" id="A0A0G0X4X1"/>
<accession>A0A0G0X4X1</accession>
<comment type="caution">
    <text evidence="2">The sequence shown here is derived from an EMBL/GenBank/DDBJ whole genome shotgun (WGS) entry which is preliminary data.</text>
</comment>
<evidence type="ECO:0000313" key="3">
    <source>
        <dbReference type="Proteomes" id="UP000034601"/>
    </source>
</evidence>
<protein>
    <submittedName>
        <fullName evidence="2">Uncharacterized protein</fullName>
    </submittedName>
</protein>
<gene>
    <name evidence="2" type="ORF">UU29_C0010G0008</name>
</gene>
<proteinExistence type="predicted"/>
<dbReference type="EMBL" id="LCAB01000010">
    <property type="protein sequence ID" value="KKR82662.1"/>
    <property type="molecule type" value="Genomic_DNA"/>
</dbReference>
<evidence type="ECO:0000313" key="2">
    <source>
        <dbReference type="EMBL" id="KKR82662.1"/>
    </source>
</evidence>
<feature type="region of interest" description="Disordered" evidence="1">
    <location>
        <begin position="28"/>
        <end position="56"/>
    </location>
</feature>
<evidence type="ECO:0000256" key="1">
    <source>
        <dbReference type="SAM" id="MobiDB-lite"/>
    </source>
</evidence>
<reference evidence="2 3" key="1">
    <citation type="journal article" date="2015" name="Nature">
        <title>rRNA introns, odd ribosomes, and small enigmatic genomes across a large radiation of phyla.</title>
        <authorList>
            <person name="Brown C.T."/>
            <person name="Hug L.A."/>
            <person name="Thomas B.C."/>
            <person name="Sharon I."/>
            <person name="Castelle C.J."/>
            <person name="Singh A."/>
            <person name="Wilkins M.J."/>
            <person name="Williams K.H."/>
            <person name="Banfield J.F."/>
        </authorList>
    </citation>
    <scope>NUCLEOTIDE SEQUENCE [LARGE SCALE GENOMIC DNA]</scope>
</reference>
<dbReference type="Proteomes" id="UP000034601">
    <property type="component" value="Unassembled WGS sequence"/>
</dbReference>
<name>A0A0G0X4X1_9BACT</name>
<sequence length="91" mass="10126">MKIKLLLFILIGLATIGYLSSVTILKDSPQKSVNPKSNTPTQAKVTPTPTPTPLQFNFDSSTDLKKELELINPQIQSDDFKPLEEIIDSLR</sequence>
<feature type="compositionally biased region" description="Polar residues" evidence="1">
    <location>
        <begin position="30"/>
        <end position="56"/>
    </location>
</feature>